<organism evidence="7 8">
    <name type="scientific">Methanomethylophilus alvi</name>
    <dbReference type="NCBI Taxonomy" id="1291540"/>
    <lineage>
        <taxon>Archaea</taxon>
        <taxon>Methanobacteriati</taxon>
        <taxon>Thermoplasmatota</taxon>
        <taxon>Thermoplasmata</taxon>
        <taxon>Methanomassiliicoccales</taxon>
        <taxon>Methanomethylophilaceae</taxon>
        <taxon>Methanomethylophilus</taxon>
    </lineage>
</organism>
<dbReference type="InterPro" id="IPR027417">
    <property type="entry name" value="P-loop_NTPase"/>
</dbReference>
<evidence type="ECO:0000313" key="7">
    <source>
        <dbReference type="EMBL" id="AYQ54969.1"/>
    </source>
</evidence>
<evidence type="ECO:0000256" key="5">
    <source>
        <dbReference type="ARBA" id="ARBA00025157"/>
    </source>
</evidence>
<dbReference type="AlphaFoldDB" id="A0A3G3IGW3"/>
<dbReference type="Proteomes" id="UP000273278">
    <property type="component" value="Chromosome"/>
</dbReference>
<evidence type="ECO:0000313" key="8">
    <source>
        <dbReference type="Proteomes" id="UP000273278"/>
    </source>
</evidence>
<dbReference type="OMA" id="MIMVTHH"/>
<gene>
    <name evidence="7" type="ORF">BKD89_04010</name>
</gene>
<dbReference type="PROSITE" id="PS00211">
    <property type="entry name" value="ABC_TRANSPORTER_1"/>
    <property type="match status" value="1"/>
</dbReference>
<dbReference type="GO" id="GO:0016887">
    <property type="term" value="F:ATP hydrolysis activity"/>
    <property type="evidence" value="ECO:0007669"/>
    <property type="project" value="InterPro"/>
</dbReference>
<dbReference type="CDD" id="cd03225">
    <property type="entry name" value="ABC_cobalt_CbiO_domain1"/>
    <property type="match status" value="1"/>
</dbReference>
<evidence type="ECO:0000256" key="3">
    <source>
        <dbReference type="ARBA" id="ARBA00022741"/>
    </source>
</evidence>
<reference evidence="7 8" key="1">
    <citation type="submission" date="2016-10" db="EMBL/GenBank/DDBJ databases">
        <title>Complete genome of the TMA-utilizing, human hosted archaeon Methanomethylophilus alvus Gen. nov, sp. nov., strain Mx-05, derived from a pure culture.</title>
        <authorList>
            <person name="Brugere J.-F."/>
            <person name="Ben Hania W."/>
            <person name="Chaudhary P.P."/>
            <person name="Gaci N."/>
            <person name="Borrel G."/>
            <person name="Cao Van Tuat L."/>
            <person name="Fardeau M.-L."/>
            <person name="Harris H.M.B."/>
            <person name="O'Toole P.W."/>
            <person name="Ollivier B."/>
        </authorList>
    </citation>
    <scope>NUCLEOTIDE SEQUENCE [LARGE SCALE GENOMIC DNA]</scope>
    <source>
        <strain evidence="7 8">Mx-05</strain>
    </source>
</reference>
<dbReference type="GO" id="GO:0042626">
    <property type="term" value="F:ATPase-coupled transmembrane transporter activity"/>
    <property type="evidence" value="ECO:0007669"/>
    <property type="project" value="TreeGrafter"/>
</dbReference>
<protein>
    <submittedName>
        <fullName evidence="7">ABC transporter ATP-binding protein</fullName>
    </submittedName>
</protein>
<accession>A0A3G3IGW3</accession>
<evidence type="ECO:0000259" key="6">
    <source>
        <dbReference type="PROSITE" id="PS50893"/>
    </source>
</evidence>
<dbReference type="GO" id="GO:0043190">
    <property type="term" value="C:ATP-binding cassette (ABC) transporter complex"/>
    <property type="evidence" value="ECO:0007669"/>
    <property type="project" value="TreeGrafter"/>
</dbReference>
<dbReference type="InterPro" id="IPR003593">
    <property type="entry name" value="AAA+_ATPase"/>
</dbReference>
<dbReference type="InterPro" id="IPR017871">
    <property type="entry name" value="ABC_transporter-like_CS"/>
</dbReference>
<proteinExistence type="predicted"/>
<dbReference type="EMBL" id="CP017686">
    <property type="protein sequence ID" value="AYQ54969.1"/>
    <property type="molecule type" value="Genomic_DNA"/>
</dbReference>
<keyword evidence="2" id="KW-0813">Transport</keyword>
<comment type="function">
    <text evidence="5">Probably part of an ABC transporter complex. Responsible for energy coupling to the transport system.</text>
</comment>
<comment type="subcellular location">
    <subcellularLocation>
        <location evidence="1">Cell membrane</location>
    </subcellularLocation>
</comment>
<dbReference type="InterPro" id="IPR050095">
    <property type="entry name" value="ECF_ABC_transporter_ATP-bd"/>
</dbReference>
<dbReference type="GeneID" id="41321603"/>
<feature type="domain" description="ABC transporter" evidence="6">
    <location>
        <begin position="5"/>
        <end position="246"/>
    </location>
</feature>
<dbReference type="InterPro" id="IPR015856">
    <property type="entry name" value="ABC_transpr_CbiO/EcfA_su"/>
</dbReference>
<dbReference type="RefSeq" id="WP_015504704.1">
    <property type="nucleotide sequence ID" value="NZ_CAYARL010000006.1"/>
</dbReference>
<dbReference type="PANTHER" id="PTHR43553">
    <property type="entry name" value="HEAVY METAL TRANSPORTER"/>
    <property type="match status" value="1"/>
</dbReference>
<name>A0A3G3IGW3_9ARCH</name>
<dbReference type="Pfam" id="PF00005">
    <property type="entry name" value="ABC_tran"/>
    <property type="match status" value="1"/>
</dbReference>
<dbReference type="InterPro" id="IPR003439">
    <property type="entry name" value="ABC_transporter-like_ATP-bd"/>
</dbReference>
<evidence type="ECO:0000256" key="1">
    <source>
        <dbReference type="ARBA" id="ARBA00004236"/>
    </source>
</evidence>
<evidence type="ECO:0000256" key="2">
    <source>
        <dbReference type="ARBA" id="ARBA00022448"/>
    </source>
</evidence>
<keyword evidence="4 7" id="KW-0067">ATP-binding</keyword>
<sequence length="261" mass="29625">MENALELSNVSVVRDGVRILDRINLTIGQDENVAIIGLNGSGKTTLLKLLRGDVYPYDDDEPYSMRIFGERHWNIFDLRTKMGVVSMDLQDRFGGMTTVREVIGSGFFGSLDVFRGMTVTEEMEDLIRYRAAEMGIDDLLQRRIEGLSLGQMRRALIARALVTNPRMLILDEPMTGLDIVMKSKFRRMFDILIDSGVRIIMITHDLSDIPLSVDRVVMIKDGKIYDDGRKEDLLNDDKVSGLYGADVKVESTKGIYRMYLE</sequence>
<dbReference type="SUPFAM" id="SSF52540">
    <property type="entry name" value="P-loop containing nucleoside triphosphate hydrolases"/>
    <property type="match status" value="1"/>
</dbReference>
<keyword evidence="3" id="KW-0547">Nucleotide-binding</keyword>
<dbReference type="PROSITE" id="PS50893">
    <property type="entry name" value="ABC_TRANSPORTER_2"/>
    <property type="match status" value="1"/>
</dbReference>
<dbReference type="Gene3D" id="3.40.50.300">
    <property type="entry name" value="P-loop containing nucleotide triphosphate hydrolases"/>
    <property type="match status" value="1"/>
</dbReference>
<dbReference type="GO" id="GO:0005524">
    <property type="term" value="F:ATP binding"/>
    <property type="evidence" value="ECO:0007669"/>
    <property type="project" value="UniProtKB-KW"/>
</dbReference>
<evidence type="ECO:0000256" key="4">
    <source>
        <dbReference type="ARBA" id="ARBA00022840"/>
    </source>
</evidence>
<dbReference type="SMART" id="SM00382">
    <property type="entry name" value="AAA"/>
    <property type="match status" value="1"/>
</dbReference>
<dbReference type="PANTHER" id="PTHR43553:SF3">
    <property type="entry name" value="ABC TRANSPORTER ATP-BINDING PROTEIN MODF"/>
    <property type="match status" value="1"/>
</dbReference>